<sequence length="65" mass="7355">MTTPEESRRKTPKTDDVLGDPDTHQKDEQQTPGATGRTLREAMDEANITPDDYEQEPDDDQSPRP</sequence>
<evidence type="ECO:0000256" key="1">
    <source>
        <dbReference type="SAM" id="MobiDB-lite"/>
    </source>
</evidence>
<evidence type="ECO:0000313" key="3">
    <source>
        <dbReference type="Proteomes" id="UP000509303"/>
    </source>
</evidence>
<dbReference type="AlphaFoldDB" id="A0A7H8N8C3"/>
<dbReference type="RefSeq" id="WP_176162321.1">
    <property type="nucleotide sequence ID" value="NZ_CP054929.1"/>
</dbReference>
<organism evidence="2 3">
    <name type="scientific">Streptomyces buecherae</name>
    <dbReference type="NCBI Taxonomy" id="2763006"/>
    <lineage>
        <taxon>Bacteria</taxon>
        <taxon>Bacillati</taxon>
        <taxon>Actinomycetota</taxon>
        <taxon>Actinomycetes</taxon>
        <taxon>Kitasatosporales</taxon>
        <taxon>Streptomycetaceae</taxon>
        <taxon>Streptomyces</taxon>
    </lineage>
</organism>
<gene>
    <name evidence="2" type="ORF">HUT08_14770</name>
</gene>
<dbReference type="Proteomes" id="UP000509303">
    <property type="component" value="Chromosome"/>
</dbReference>
<name>A0A7H8N8C3_9ACTN</name>
<accession>A0A7H8N8C3</accession>
<feature type="compositionally biased region" description="Acidic residues" evidence="1">
    <location>
        <begin position="51"/>
        <end position="65"/>
    </location>
</feature>
<protein>
    <submittedName>
        <fullName evidence="2">Uncharacterized protein</fullName>
    </submittedName>
</protein>
<proteinExistence type="predicted"/>
<dbReference type="EMBL" id="CP054929">
    <property type="protein sequence ID" value="QKW50586.1"/>
    <property type="molecule type" value="Genomic_DNA"/>
</dbReference>
<evidence type="ECO:0000313" key="2">
    <source>
        <dbReference type="EMBL" id="QKW50586.1"/>
    </source>
</evidence>
<keyword evidence="3" id="KW-1185">Reference proteome</keyword>
<reference evidence="2 3" key="1">
    <citation type="submission" date="2020-06" db="EMBL/GenBank/DDBJ databases">
        <title>Genome mining for natural products.</title>
        <authorList>
            <person name="Zhang B."/>
            <person name="Shi J."/>
            <person name="Ge H."/>
        </authorList>
    </citation>
    <scope>NUCLEOTIDE SEQUENCE [LARGE SCALE GENOMIC DNA]</scope>
    <source>
        <strain evidence="2 3">NA00687</strain>
    </source>
</reference>
<feature type="compositionally biased region" description="Basic and acidic residues" evidence="1">
    <location>
        <begin position="1"/>
        <end position="29"/>
    </location>
</feature>
<feature type="region of interest" description="Disordered" evidence="1">
    <location>
        <begin position="1"/>
        <end position="65"/>
    </location>
</feature>